<dbReference type="RefSeq" id="WP_071901617.1">
    <property type="nucleotide sequence ID" value="NZ_MPIN01000008.1"/>
</dbReference>
<comment type="caution">
    <text evidence="3">The sequence shown here is derived from an EMBL/GenBank/DDBJ whole genome shotgun (WGS) entry which is preliminary data.</text>
</comment>
<evidence type="ECO:0000256" key="2">
    <source>
        <dbReference type="SAM" id="MobiDB-lite"/>
    </source>
</evidence>
<reference evidence="3 4" key="2">
    <citation type="submission" date="2016-12" db="EMBL/GenBank/DDBJ databases">
        <title>Draft Genome Sequence of Cystobacter ferrugineus Strain Cbfe23.</title>
        <authorList>
            <person name="Akbar S."/>
            <person name="Dowd S.E."/>
            <person name="Stevens D.C."/>
        </authorList>
    </citation>
    <scope>NUCLEOTIDE SEQUENCE [LARGE SCALE GENOMIC DNA]</scope>
    <source>
        <strain evidence="3 4">Cbfe23</strain>
    </source>
</reference>
<dbReference type="AlphaFoldDB" id="A0A1L9B4V4"/>
<feature type="compositionally biased region" description="Basic and acidic residues" evidence="2">
    <location>
        <begin position="231"/>
        <end position="245"/>
    </location>
</feature>
<keyword evidence="1" id="KW-0175">Coiled coil</keyword>
<accession>A0A1L9B4V4</accession>
<organism evidence="3 4">
    <name type="scientific">Cystobacter ferrugineus</name>
    <dbReference type="NCBI Taxonomy" id="83449"/>
    <lineage>
        <taxon>Bacteria</taxon>
        <taxon>Pseudomonadati</taxon>
        <taxon>Myxococcota</taxon>
        <taxon>Myxococcia</taxon>
        <taxon>Myxococcales</taxon>
        <taxon>Cystobacterineae</taxon>
        <taxon>Archangiaceae</taxon>
        <taxon>Cystobacter</taxon>
    </lineage>
</organism>
<feature type="region of interest" description="Disordered" evidence="2">
    <location>
        <begin position="26"/>
        <end position="45"/>
    </location>
</feature>
<name>A0A1L9B4V4_9BACT</name>
<dbReference type="OrthoDB" id="5382514at2"/>
<evidence type="ECO:0000313" key="4">
    <source>
        <dbReference type="Proteomes" id="UP000182229"/>
    </source>
</evidence>
<protein>
    <submittedName>
        <fullName evidence="3">Uncharacterized protein</fullName>
    </submittedName>
</protein>
<dbReference type="Proteomes" id="UP000182229">
    <property type="component" value="Unassembled WGS sequence"/>
</dbReference>
<feature type="region of interest" description="Disordered" evidence="2">
    <location>
        <begin position="213"/>
        <end position="256"/>
    </location>
</feature>
<gene>
    <name evidence="3" type="ORF">BON30_28670</name>
</gene>
<reference evidence="4" key="1">
    <citation type="submission" date="2016-11" db="EMBL/GenBank/DDBJ databases">
        <authorList>
            <person name="Shukria A."/>
            <person name="Stevens D.C."/>
        </authorList>
    </citation>
    <scope>NUCLEOTIDE SEQUENCE [LARGE SCALE GENOMIC DNA]</scope>
    <source>
        <strain evidence="4">Cbfe23</strain>
    </source>
</reference>
<feature type="coiled-coil region" evidence="1">
    <location>
        <begin position="48"/>
        <end position="75"/>
    </location>
</feature>
<keyword evidence="4" id="KW-1185">Reference proteome</keyword>
<dbReference type="EMBL" id="MPIN01000008">
    <property type="protein sequence ID" value="OJH37282.1"/>
    <property type="molecule type" value="Genomic_DNA"/>
</dbReference>
<proteinExistence type="predicted"/>
<feature type="compositionally biased region" description="Gly residues" evidence="2">
    <location>
        <begin position="246"/>
        <end position="256"/>
    </location>
</feature>
<sequence length="256" mass="28603">MNRFLGPASLAVSLLALTVAFWSPRGESEAPVAPPPASPPPASAPQAVKDLELRVKMLEENALSLSRRLMLLEQRPAVAGADGSAAVPPALATEVEQLRSEVRSMVAGEALQSEGGREYLKGMMRSVQDEMRTEQRQQRQERMVQNMAQAQAQQAERVRRFATEARLSSSQERDVLRHLENESTRRQELFQAMQSGGEQRNTRQELRQLREQTDTQIKALLDESQQAQYEQMRREERRGGGRERGNGQGQAAGDGR</sequence>
<feature type="compositionally biased region" description="Pro residues" evidence="2">
    <location>
        <begin position="32"/>
        <end position="43"/>
    </location>
</feature>
<evidence type="ECO:0000313" key="3">
    <source>
        <dbReference type="EMBL" id="OJH37282.1"/>
    </source>
</evidence>
<evidence type="ECO:0000256" key="1">
    <source>
        <dbReference type="SAM" id="Coils"/>
    </source>
</evidence>